<feature type="transmembrane region" description="Helical" evidence="1">
    <location>
        <begin position="20"/>
        <end position="41"/>
    </location>
</feature>
<accession>A0A8D8Q857</accession>
<proteinExistence type="predicted"/>
<evidence type="ECO:0000256" key="1">
    <source>
        <dbReference type="SAM" id="Phobius"/>
    </source>
</evidence>
<dbReference type="AlphaFoldDB" id="A0A8D8Q857"/>
<sequence>MNKDALLLSPCFRGEGEPFIFLLILAFALILCFCFLILSFSRSSSRVIFARYLFCLSELVKGRLSVSTDWSSIFRSLSRNKVLRFRFLILSFSRSSSRVIFARYLFCLSELVKGRLSVSTD</sequence>
<keyword evidence="1" id="KW-0812">Transmembrane</keyword>
<evidence type="ECO:0000313" key="2">
    <source>
        <dbReference type="EMBL" id="CAG6626842.1"/>
    </source>
</evidence>
<protein>
    <submittedName>
        <fullName evidence="2">Uncharacterized protein</fullName>
    </submittedName>
</protein>
<dbReference type="EMBL" id="HBUF01063626">
    <property type="protein sequence ID" value="CAG6626842.1"/>
    <property type="molecule type" value="Transcribed_RNA"/>
</dbReference>
<keyword evidence="1" id="KW-0472">Membrane</keyword>
<reference evidence="2" key="1">
    <citation type="submission" date="2021-05" db="EMBL/GenBank/DDBJ databases">
        <authorList>
            <person name="Alioto T."/>
            <person name="Alioto T."/>
            <person name="Gomez Garrido J."/>
        </authorList>
    </citation>
    <scope>NUCLEOTIDE SEQUENCE</scope>
</reference>
<name>A0A8D8Q857_9HEMI</name>
<organism evidence="2">
    <name type="scientific">Cacopsylla melanoneura</name>
    <dbReference type="NCBI Taxonomy" id="428564"/>
    <lineage>
        <taxon>Eukaryota</taxon>
        <taxon>Metazoa</taxon>
        <taxon>Ecdysozoa</taxon>
        <taxon>Arthropoda</taxon>
        <taxon>Hexapoda</taxon>
        <taxon>Insecta</taxon>
        <taxon>Pterygota</taxon>
        <taxon>Neoptera</taxon>
        <taxon>Paraneoptera</taxon>
        <taxon>Hemiptera</taxon>
        <taxon>Sternorrhyncha</taxon>
        <taxon>Psylloidea</taxon>
        <taxon>Psyllidae</taxon>
        <taxon>Psyllinae</taxon>
        <taxon>Cacopsylla</taxon>
    </lineage>
</organism>
<keyword evidence="1" id="KW-1133">Transmembrane helix</keyword>